<evidence type="ECO:0000313" key="2">
    <source>
        <dbReference type="EMBL" id="CAB5223919.1"/>
    </source>
</evidence>
<keyword evidence="1" id="KW-0472">Membrane</keyword>
<sequence length="135" mass="16048">MILSLILAILVTSCSANYHLRKAIKKGYKCEEVGDTIRITTVDSFPVIRDNEIVYERFYTTKDTIIQYKTSYVPRTRYQERIIYRLKRDTIRQVQKVEVAKYKSQKEKPLFWVLILGFAIGMGTMYLFRYSKKQI</sequence>
<reference evidence="2" key="1">
    <citation type="submission" date="2020-05" db="EMBL/GenBank/DDBJ databases">
        <authorList>
            <person name="Chiriac C."/>
            <person name="Salcher M."/>
            <person name="Ghai R."/>
            <person name="Kavagutti S V."/>
        </authorList>
    </citation>
    <scope>NUCLEOTIDE SEQUENCE</scope>
</reference>
<dbReference type="EMBL" id="LR798322">
    <property type="protein sequence ID" value="CAB5223919.1"/>
    <property type="molecule type" value="Genomic_DNA"/>
</dbReference>
<gene>
    <name evidence="2" type="ORF">UFOVP392_19</name>
</gene>
<accession>A0A6J7X0M7</accession>
<name>A0A6J7X0M7_9CAUD</name>
<keyword evidence="1" id="KW-1133">Transmembrane helix</keyword>
<keyword evidence="1" id="KW-0812">Transmembrane</keyword>
<proteinExistence type="predicted"/>
<organism evidence="2">
    <name type="scientific">uncultured Caudovirales phage</name>
    <dbReference type="NCBI Taxonomy" id="2100421"/>
    <lineage>
        <taxon>Viruses</taxon>
        <taxon>Duplodnaviria</taxon>
        <taxon>Heunggongvirae</taxon>
        <taxon>Uroviricota</taxon>
        <taxon>Caudoviricetes</taxon>
        <taxon>Peduoviridae</taxon>
        <taxon>Maltschvirus</taxon>
        <taxon>Maltschvirus maltsch</taxon>
    </lineage>
</organism>
<protein>
    <submittedName>
        <fullName evidence="2">Uncharacterized protein</fullName>
    </submittedName>
</protein>
<evidence type="ECO:0000256" key="1">
    <source>
        <dbReference type="SAM" id="Phobius"/>
    </source>
</evidence>
<feature type="transmembrane region" description="Helical" evidence="1">
    <location>
        <begin position="110"/>
        <end position="128"/>
    </location>
</feature>